<protein>
    <submittedName>
        <fullName evidence="2">(northern house mosquito) hypothetical protein</fullName>
    </submittedName>
</protein>
<organism evidence="2">
    <name type="scientific">Culex pipiens</name>
    <name type="common">House mosquito</name>
    <dbReference type="NCBI Taxonomy" id="7175"/>
    <lineage>
        <taxon>Eukaryota</taxon>
        <taxon>Metazoa</taxon>
        <taxon>Ecdysozoa</taxon>
        <taxon>Arthropoda</taxon>
        <taxon>Hexapoda</taxon>
        <taxon>Insecta</taxon>
        <taxon>Pterygota</taxon>
        <taxon>Neoptera</taxon>
        <taxon>Endopterygota</taxon>
        <taxon>Diptera</taxon>
        <taxon>Nematocera</taxon>
        <taxon>Culicoidea</taxon>
        <taxon>Culicidae</taxon>
        <taxon>Culicinae</taxon>
        <taxon>Culicini</taxon>
        <taxon>Culex</taxon>
        <taxon>Culex</taxon>
    </lineage>
</organism>
<dbReference type="EMBL" id="HBUE01283306">
    <property type="protein sequence ID" value="CAG6570201.1"/>
    <property type="molecule type" value="Transcribed_RNA"/>
</dbReference>
<name>A0A8D8DX64_CULPI</name>
<evidence type="ECO:0000313" key="2">
    <source>
        <dbReference type="EMBL" id="CAG6518659.1"/>
    </source>
</evidence>
<dbReference type="EMBL" id="HBUE01177754">
    <property type="protein sequence ID" value="CAG6518661.1"/>
    <property type="molecule type" value="Transcribed_RNA"/>
</dbReference>
<feature type="region of interest" description="Disordered" evidence="1">
    <location>
        <begin position="1"/>
        <end position="30"/>
    </location>
</feature>
<dbReference type="EMBL" id="HBUE01283307">
    <property type="protein sequence ID" value="CAG6570203.1"/>
    <property type="molecule type" value="Transcribed_RNA"/>
</dbReference>
<sequence length="173" mass="18914">MLSAGPLGGAHQRRHAAQSGPGTVQPAVSGRRHQFDQAFARSSPAGSERLAAVLYAGGDLQGVRPAVGRDTTFKTSVGAASALRTDPAVDCRGGEDRVCVQHDADAVLHGADHCGAVPVRHADGDGHAANARLGQQPLRRGQFGRHQHHQHQQQRRWISGRWSRWRRRWRRRK</sequence>
<proteinExistence type="predicted"/>
<dbReference type="EMBL" id="HBUE01177753">
    <property type="protein sequence ID" value="CAG6518659.1"/>
    <property type="molecule type" value="Transcribed_RNA"/>
</dbReference>
<reference evidence="2" key="1">
    <citation type="submission" date="2021-05" db="EMBL/GenBank/DDBJ databases">
        <authorList>
            <person name="Alioto T."/>
            <person name="Alioto T."/>
            <person name="Gomez Garrido J."/>
        </authorList>
    </citation>
    <scope>NUCLEOTIDE SEQUENCE</scope>
</reference>
<dbReference type="AlphaFoldDB" id="A0A8D8DX64"/>
<accession>A0A8D8DX64</accession>
<evidence type="ECO:0000256" key="1">
    <source>
        <dbReference type="SAM" id="MobiDB-lite"/>
    </source>
</evidence>